<evidence type="ECO:0000313" key="6">
    <source>
        <dbReference type="Proteomes" id="UP000248764"/>
    </source>
</evidence>
<evidence type="ECO:0000256" key="2">
    <source>
        <dbReference type="ARBA" id="ARBA00023125"/>
    </source>
</evidence>
<dbReference type="InterPro" id="IPR046335">
    <property type="entry name" value="LacI/GalR-like_sensor"/>
</dbReference>
<keyword evidence="2" id="KW-0238">DNA-binding</keyword>
<dbReference type="Pfam" id="PF12833">
    <property type="entry name" value="HTH_18"/>
    <property type="match status" value="1"/>
</dbReference>
<gene>
    <name evidence="5" type="ORF">C1I92_00095</name>
</gene>
<keyword evidence="3" id="KW-0804">Transcription</keyword>
<evidence type="ECO:0000256" key="1">
    <source>
        <dbReference type="ARBA" id="ARBA00023015"/>
    </source>
</evidence>
<dbReference type="PANTHER" id="PTHR30146:SF24">
    <property type="entry name" value="XYLOSE OPERON REGULATORY PROTEIN"/>
    <property type="match status" value="1"/>
</dbReference>
<keyword evidence="1" id="KW-0805">Transcription regulation</keyword>
<dbReference type="RefSeq" id="WP_111252620.1">
    <property type="nucleotide sequence ID" value="NZ_POTW01000001.1"/>
</dbReference>
<dbReference type="GO" id="GO:0000976">
    <property type="term" value="F:transcription cis-regulatory region binding"/>
    <property type="evidence" value="ECO:0007669"/>
    <property type="project" value="TreeGrafter"/>
</dbReference>
<feature type="domain" description="HTH araC/xylS-type" evidence="4">
    <location>
        <begin position="281"/>
        <end position="379"/>
    </location>
</feature>
<organism evidence="5 6">
    <name type="scientific">Jiangella anatolica</name>
    <dbReference type="NCBI Taxonomy" id="2670374"/>
    <lineage>
        <taxon>Bacteria</taxon>
        <taxon>Bacillati</taxon>
        <taxon>Actinomycetota</taxon>
        <taxon>Actinomycetes</taxon>
        <taxon>Jiangellales</taxon>
        <taxon>Jiangellaceae</taxon>
        <taxon>Jiangella</taxon>
    </lineage>
</organism>
<evidence type="ECO:0000256" key="3">
    <source>
        <dbReference type="ARBA" id="ARBA00023163"/>
    </source>
</evidence>
<dbReference type="Pfam" id="PF13377">
    <property type="entry name" value="Peripla_BP_3"/>
    <property type="match status" value="1"/>
</dbReference>
<name>A0A2W2BMV9_9ACTN</name>
<keyword evidence="6" id="KW-1185">Reference proteome</keyword>
<dbReference type="EMBL" id="POTW01000001">
    <property type="protein sequence ID" value="PZF86620.1"/>
    <property type="molecule type" value="Genomic_DNA"/>
</dbReference>
<reference evidence="5 6" key="1">
    <citation type="submission" date="2018-01" db="EMBL/GenBank/DDBJ databases">
        <title>Draft genome sequence of Jiangella sp. GTF31.</title>
        <authorList>
            <person name="Sahin N."/>
            <person name="Ay H."/>
            <person name="Saygin H."/>
        </authorList>
    </citation>
    <scope>NUCLEOTIDE SEQUENCE [LARGE SCALE GENOMIC DNA]</scope>
    <source>
        <strain evidence="5 6">GTF31</strain>
    </source>
</reference>
<proteinExistence type="predicted"/>
<dbReference type="PROSITE" id="PS01124">
    <property type="entry name" value="HTH_ARAC_FAMILY_2"/>
    <property type="match status" value="1"/>
</dbReference>
<comment type="caution">
    <text evidence="5">The sequence shown here is derived from an EMBL/GenBank/DDBJ whole genome shotgun (WGS) entry which is preliminary data.</text>
</comment>
<evidence type="ECO:0000259" key="4">
    <source>
        <dbReference type="PROSITE" id="PS01124"/>
    </source>
</evidence>
<dbReference type="SMART" id="SM00342">
    <property type="entry name" value="HTH_ARAC"/>
    <property type="match status" value="1"/>
</dbReference>
<dbReference type="SUPFAM" id="SSF46689">
    <property type="entry name" value="Homeodomain-like"/>
    <property type="match status" value="1"/>
</dbReference>
<dbReference type="Gene3D" id="3.40.50.2300">
    <property type="match status" value="2"/>
</dbReference>
<sequence>MVVTGTRHVALLVETSNAYARGLLVGVKKYVEEHPHWSIYLAEHSRHETDFSWLEGWQGDGVLARIENEETARFIRRLGLPTVDLSAARLVPELPGVETDDGTIARWAVGHFAERGLRHFAFCGDERFAWSVKRGEWFAGHVRQRGATPHEFRMKPSSMRAADRELLAAWLTGLPKPVGVLACYDIAGQEVLEACKIAGLTVPDSVAVIGVDNDELIGNLTTPPLSSIEPNTTATGYLAAHLLDLMLQGHTLEPGLRLIEPVRVVARQSSDILAVDDPLVSEALRFIRVRSDQNLAVTAVLRHVGLSRRALDLRFVATLGRSVHSEIIRVRIAHVAELLSSTDWTMQQIAERLNFSHSEYMSVVFKKHTGMSPGHYRRTVKGAVARQAFWER</sequence>
<dbReference type="Gene3D" id="1.10.10.60">
    <property type="entry name" value="Homeodomain-like"/>
    <property type="match status" value="1"/>
</dbReference>
<evidence type="ECO:0000313" key="5">
    <source>
        <dbReference type="EMBL" id="PZF86620.1"/>
    </source>
</evidence>
<dbReference type="InterPro" id="IPR028082">
    <property type="entry name" value="Peripla_BP_I"/>
</dbReference>
<dbReference type="SUPFAM" id="SSF53822">
    <property type="entry name" value="Periplasmic binding protein-like I"/>
    <property type="match status" value="1"/>
</dbReference>
<dbReference type="Pfam" id="PF22177">
    <property type="entry name" value="PBP1_XylR"/>
    <property type="match status" value="1"/>
</dbReference>
<dbReference type="GO" id="GO:0003700">
    <property type="term" value="F:DNA-binding transcription factor activity"/>
    <property type="evidence" value="ECO:0007669"/>
    <property type="project" value="InterPro"/>
</dbReference>
<dbReference type="InterPro" id="IPR054031">
    <property type="entry name" value="XylR_PBP1"/>
</dbReference>
<dbReference type="AlphaFoldDB" id="A0A2W2BMV9"/>
<protein>
    <submittedName>
        <fullName evidence="5">XylR family transcriptional regulator</fullName>
    </submittedName>
</protein>
<dbReference type="PANTHER" id="PTHR30146">
    <property type="entry name" value="LACI-RELATED TRANSCRIPTIONAL REPRESSOR"/>
    <property type="match status" value="1"/>
</dbReference>
<dbReference type="Proteomes" id="UP000248764">
    <property type="component" value="Unassembled WGS sequence"/>
</dbReference>
<dbReference type="CDD" id="cd01543">
    <property type="entry name" value="PBP1_XylR"/>
    <property type="match status" value="1"/>
</dbReference>
<accession>A0A2W2BMV9</accession>
<dbReference type="InterPro" id="IPR018060">
    <property type="entry name" value="HTH_AraC"/>
</dbReference>
<dbReference type="InterPro" id="IPR009057">
    <property type="entry name" value="Homeodomain-like_sf"/>
</dbReference>